<keyword evidence="3 6" id="KW-0812">Transmembrane</keyword>
<keyword evidence="5 6" id="KW-0472">Membrane</keyword>
<proteinExistence type="inferred from homology"/>
<evidence type="ECO:0000256" key="5">
    <source>
        <dbReference type="ARBA" id="ARBA00023136"/>
    </source>
</evidence>
<evidence type="ECO:0000256" key="6">
    <source>
        <dbReference type="SAM" id="Phobius"/>
    </source>
</evidence>
<dbReference type="Pfam" id="PF23489">
    <property type="entry name" value="V-ATPase_su_f"/>
    <property type="match status" value="1"/>
</dbReference>
<comment type="subcellular location">
    <subcellularLocation>
        <location evidence="1">Membrane</location>
        <topology evidence="1">Multi-pass membrane protein</topology>
    </subcellularLocation>
</comment>
<feature type="transmembrane region" description="Helical" evidence="6">
    <location>
        <begin position="12"/>
        <end position="35"/>
    </location>
</feature>
<reference evidence="7" key="1">
    <citation type="submission" date="2019-08" db="EMBL/GenBank/DDBJ databases">
        <title>The improved chromosome-level genome for the pearl oyster Pinctada fucata martensii using PacBio sequencing and Hi-C.</title>
        <authorList>
            <person name="Zheng Z."/>
        </authorList>
    </citation>
    <scope>NUCLEOTIDE SEQUENCE</scope>
    <source>
        <strain evidence="7">ZZ-2019</strain>
        <tissue evidence="7">Adductor muscle</tissue>
    </source>
</reference>
<evidence type="ECO:0000256" key="1">
    <source>
        <dbReference type="ARBA" id="ARBA00004141"/>
    </source>
</evidence>
<name>A0AA89C2D3_PINIB</name>
<accession>A0AA89C2D3</accession>
<sequence length="101" mass="11533">MLSCPVCGPKLSVCCTILSVWGIVMLALMGVFYQIHSVALFEDIPLNHTKWEEDNFPLEDVHKAYEQTGLNCFIAAGIYVLFFFFSCWQQRLNSKANYETS</sequence>
<dbReference type="InterPro" id="IPR026770">
    <property type="entry name" value="RNase_K"/>
</dbReference>
<gene>
    <name evidence="7" type="ORF">FSP39_019119</name>
</gene>
<dbReference type="PANTHER" id="PTHR31733">
    <property type="entry name" value="RIBONUCLEASE KAPPA"/>
    <property type="match status" value="1"/>
</dbReference>
<dbReference type="GO" id="GO:0004521">
    <property type="term" value="F:RNA endonuclease activity"/>
    <property type="evidence" value="ECO:0007669"/>
    <property type="project" value="InterPro"/>
</dbReference>
<dbReference type="Proteomes" id="UP001186944">
    <property type="component" value="Unassembled WGS sequence"/>
</dbReference>
<comment type="similarity">
    <text evidence="2">Belongs to the RNase K family.</text>
</comment>
<evidence type="ECO:0000313" key="8">
    <source>
        <dbReference type="Proteomes" id="UP001186944"/>
    </source>
</evidence>
<dbReference type="EMBL" id="VSWD01000005">
    <property type="protein sequence ID" value="KAK3103426.1"/>
    <property type="molecule type" value="Genomic_DNA"/>
</dbReference>
<feature type="transmembrane region" description="Helical" evidence="6">
    <location>
        <begin position="68"/>
        <end position="88"/>
    </location>
</feature>
<comment type="caution">
    <text evidence="7">The sequence shown here is derived from an EMBL/GenBank/DDBJ whole genome shotgun (WGS) entry which is preliminary data.</text>
</comment>
<dbReference type="AlphaFoldDB" id="A0AA89C2D3"/>
<keyword evidence="8" id="KW-1185">Reference proteome</keyword>
<evidence type="ECO:0000256" key="4">
    <source>
        <dbReference type="ARBA" id="ARBA00022989"/>
    </source>
</evidence>
<evidence type="ECO:0000256" key="2">
    <source>
        <dbReference type="ARBA" id="ARBA00008458"/>
    </source>
</evidence>
<keyword evidence="4 6" id="KW-1133">Transmembrane helix</keyword>
<organism evidence="7 8">
    <name type="scientific">Pinctada imbricata</name>
    <name type="common">Atlantic pearl-oyster</name>
    <name type="synonym">Pinctada martensii</name>
    <dbReference type="NCBI Taxonomy" id="66713"/>
    <lineage>
        <taxon>Eukaryota</taxon>
        <taxon>Metazoa</taxon>
        <taxon>Spiralia</taxon>
        <taxon>Lophotrochozoa</taxon>
        <taxon>Mollusca</taxon>
        <taxon>Bivalvia</taxon>
        <taxon>Autobranchia</taxon>
        <taxon>Pteriomorphia</taxon>
        <taxon>Pterioida</taxon>
        <taxon>Pterioidea</taxon>
        <taxon>Pteriidae</taxon>
        <taxon>Pinctada</taxon>
    </lineage>
</organism>
<dbReference type="InterPro" id="IPR056552">
    <property type="entry name" value="Ribonucl_Kappa"/>
</dbReference>
<evidence type="ECO:0000256" key="3">
    <source>
        <dbReference type="ARBA" id="ARBA00022692"/>
    </source>
</evidence>
<protein>
    <submittedName>
        <fullName evidence="7">Uncharacterized protein</fullName>
    </submittedName>
</protein>
<dbReference type="GO" id="GO:0016020">
    <property type="term" value="C:membrane"/>
    <property type="evidence" value="ECO:0007669"/>
    <property type="project" value="UniProtKB-SubCell"/>
</dbReference>
<evidence type="ECO:0000313" key="7">
    <source>
        <dbReference type="EMBL" id="KAK3103426.1"/>
    </source>
</evidence>